<dbReference type="EMBL" id="JBAMMX010000010">
    <property type="protein sequence ID" value="KAK6932413.1"/>
    <property type="molecule type" value="Genomic_DNA"/>
</dbReference>
<dbReference type="SUPFAM" id="SSF56399">
    <property type="entry name" value="ADP-ribosylation"/>
    <property type="match status" value="1"/>
</dbReference>
<dbReference type="FunFam" id="3.90.228.10:FF:000015">
    <property type="entry name" value="C2H2-like zinc finger protein"/>
    <property type="match status" value="1"/>
</dbReference>
<dbReference type="PANTHER" id="PTHR31681:SF39">
    <property type="entry name" value="OS01G0785900 PROTEIN"/>
    <property type="match status" value="1"/>
</dbReference>
<evidence type="ECO:0000256" key="1">
    <source>
        <dbReference type="SAM" id="MobiDB-lite"/>
    </source>
</evidence>
<evidence type="ECO:0000313" key="3">
    <source>
        <dbReference type="EMBL" id="KAK6932413.1"/>
    </source>
</evidence>
<evidence type="ECO:0000313" key="4">
    <source>
        <dbReference type="Proteomes" id="UP001370490"/>
    </source>
</evidence>
<feature type="domain" description="C2H2-type" evidence="2">
    <location>
        <begin position="193"/>
        <end position="214"/>
    </location>
</feature>
<dbReference type="PROSITE" id="PS00028">
    <property type="entry name" value="ZINC_FINGER_C2H2_1"/>
    <property type="match status" value="1"/>
</dbReference>
<reference evidence="3 4" key="1">
    <citation type="submission" date="2023-12" db="EMBL/GenBank/DDBJ databases">
        <title>A high-quality genome assembly for Dillenia turbinata (Dilleniales).</title>
        <authorList>
            <person name="Chanderbali A."/>
        </authorList>
    </citation>
    <scope>NUCLEOTIDE SEQUENCE [LARGE SCALE GENOMIC DNA]</scope>
    <source>
        <strain evidence="3">LSX21</strain>
        <tissue evidence="3">Leaf</tissue>
    </source>
</reference>
<comment type="caution">
    <text evidence="3">The sequence shown here is derived from an EMBL/GenBank/DDBJ whole genome shotgun (WGS) entry which is preliminary data.</text>
</comment>
<organism evidence="3 4">
    <name type="scientific">Dillenia turbinata</name>
    <dbReference type="NCBI Taxonomy" id="194707"/>
    <lineage>
        <taxon>Eukaryota</taxon>
        <taxon>Viridiplantae</taxon>
        <taxon>Streptophyta</taxon>
        <taxon>Embryophyta</taxon>
        <taxon>Tracheophyta</taxon>
        <taxon>Spermatophyta</taxon>
        <taxon>Magnoliopsida</taxon>
        <taxon>eudicotyledons</taxon>
        <taxon>Gunneridae</taxon>
        <taxon>Pentapetalae</taxon>
        <taxon>Dilleniales</taxon>
        <taxon>Dilleniaceae</taxon>
        <taxon>Dillenia</taxon>
    </lineage>
</organism>
<protein>
    <recommendedName>
        <fullName evidence="2">C2H2-type domain-containing protein</fullName>
    </recommendedName>
</protein>
<sequence length="426" mass="47102">MPAVWFAMKRSLNCKPAPSDVHDPNNPNPKLSNIVTKKGSTSCRSGCSRSISNLKDVIHGSKRHLSKPTTICSPRSIGSNEFQNPITHEVILNNSTCELKIISFGESNGCENENPFVGTLRPGTPGPQGIQALPKYNHRGLSTPPRKSPSSVYRSRRQGLRYGGGGGNPDFGGIPIPPKSPEMDSFQPSSIVCNRCRERFKRWEALEEHHISKHAVTELVEGDSSRKIVEIICRTGWLKSESYSGRIERVLKVHNMQKTLAQFEEYRETVKMKASKLAKKHPRCLADGNELLRFYGTTVTCSLGQNESTSLCTSEKCNVCRILRHGFPIKKVVNGGVGVFTTSTSGKAFESVELCEETSESIRKALVICRVIAGRVHKPMENLLEFVGQPGFDSLAGKVGVYSNIEELYLLNPRALLPCFVVIFKT</sequence>
<keyword evidence="4" id="KW-1185">Reference proteome</keyword>
<dbReference type="InterPro" id="IPR013087">
    <property type="entry name" value="Znf_C2H2_type"/>
</dbReference>
<name>A0AAN8VR74_9MAGN</name>
<evidence type="ECO:0000259" key="2">
    <source>
        <dbReference type="PROSITE" id="PS00028"/>
    </source>
</evidence>
<gene>
    <name evidence="3" type="ORF">RJ641_002037</name>
</gene>
<feature type="region of interest" description="Disordered" evidence="1">
    <location>
        <begin position="136"/>
        <end position="170"/>
    </location>
</feature>
<dbReference type="AlphaFoldDB" id="A0AAN8VR74"/>
<feature type="compositionally biased region" description="Gly residues" evidence="1">
    <location>
        <begin position="161"/>
        <end position="170"/>
    </location>
</feature>
<dbReference type="PANTHER" id="PTHR31681">
    <property type="entry name" value="C2H2-LIKE ZINC FINGER PROTEIN"/>
    <property type="match status" value="1"/>
</dbReference>
<dbReference type="Proteomes" id="UP001370490">
    <property type="component" value="Unassembled WGS sequence"/>
</dbReference>
<proteinExistence type="predicted"/>
<accession>A0AAN8VR74</accession>
<dbReference type="Gene3D" id="3.90.228.10">
    <property type="match status" value="1"/>
</dbReference>